<dbReference type="InterPro" id="IPR001611">
    <property type="entry name" value="Leu-rich_rpt"/>
</dbReference>
<feature type="transmembrane region" description="Helical" evidence="1">
    <location>
        <begin position="107"/>
        <end position="126"/>
    </location>
</feature>
<keyword evidence="1" id="KW-1133">Transmembrane helix</keyword>
<dbReference type="EMBL" id="QXFJ01000017">
    <property type="protein sequence ID" value="RIV71543.1"/>
    <property type="molecule type" value="Genomic_DNA"/>
</dbReference>
<dbReference type="OrthoDB" id="1099022at2"/>
<dbReference type="Pfam" id="PF13855">
    <property type="entry name" value="LRR_8"/>
    <property type="match status" value="1"/>
</dbReference>
<dbReference type="AlphaFoldDB" id="A0A418N863"/>
<dbReference type="Pfam" id="PF07635">
    <property type="entry name" value="PSCyt1"/>
    <property type="match status" value="1"/>
</dbReference>
<keyword evidence="1" id="KW-0812">Transmembrane</keyword>
<feature type="domain" description="DUF2231" evidence="3">
    <location>
        <begin position="10"/>
        <end position="127"/>
    </location>
</feature>
<dbReference type="InterPro" id="IPR032675">
    <property type="entry name" value="LRR_dom_sf"/>
</dbReference>
<dbReference type="Gene3D" id="3.80.10.10">
    <property type="entry name" value="Ribonuclease Inhibitor"/>
    <property type="match status" value="1"/>
</dbReference>
<gene>
    <name evidence="4" type="ORF">D2U88_07195</name>
    <name evidence="5" type="ORF">FQ019_07140</name>
</gene>
<keyword evidence="1" id="KW-0472">Membrane</keyword>
<feature type="transmembrane region" description="Helical" evidence="1">
    <location>
        <begin position="43"/>
        <end position="66"/>
    </location>
</feature>
<accession>A0A418N863</accession>
<dbReference type="PANTHER" id="PTHR35889:SF3">
    <property type="entry name" value="F-BOX DOMAIN-CONTAINING PROTEIN"/>
    <property type="match status" value="1"/>
</dbReference>
<reference evidence="4 6" key="1">
    <citation type="submission" date="2018-08" db="EMBL/GenBank/DDBJ databases">
        <title>Proposal of Muricauda 72 sp.nov. and Muricauda NH166 sp.nov., isolated from seawater.</title>
        <authorList>
            <person name="Cheng H."/>
            <person name="Wu Y.-H."/>
            <person name="Guo L.-L."/>
            <person name="Xu X.-W."/>
        </authorList>
    </citation>
    <scope>NUCLEOTIDE SEQUENCE [LARGE SCALE GENOMIC DNA]</scope>
    <source>
        <strain evidence="4 6">NH166</strain>
    </source>
</reference>
<evidence type="ECO:0000313" key="5">
    <source>
        <dbReference type="EMBL" id="TXK03108.1"/>
    </source>
</evidence>
<dbReference type="Proteomes" id="UP000321528">
    <property type="component" value="Unassembled WGS sequence"/>
</dbReference>
<dbReference type="PANTHER" id="PTHR35889">
    <property type="entry name" value="CYCLOINULO-OLIGOSACCHARIDE FRUCTANOTRANSFERASE-RELATED"/>
    <property type="match status" value="1"/>
</dbReference>
<dbReference type="EMBL" id="VNWL01000016">
    <property type="protein sequence ID" value="TXK03108.1"/>
    <property type="molecule type" value="Genomic_DNA"/>
</dbReference>
<keyword evidence="7" id="KW-1185">Reference proteome</keyword>
<feature type="transmembrane region" description="Helical" evidence="1">
    <location>
        <begin position="78"/>
        <end position="95"/>
    </location>
</feature>
<dbReference type="InterPro" id="IPR019251">
    <property type="entry name" value="DUF2231_TM"/>
</dbReference>
<dbReference type="SUPFAM" id="SSF52047">
    <property type="entry name" value="RNI-like"/>
    <property type="match status" value="1"/>
</dbReference>
<dbReference type="RefSeq" id="WP_119639713.1">
    <property type="nucleotide sequence ID" value="NZ_QXFJ01000017.1"/>
</dbReference>
<comment type="caution">
    <text evidence="4">The sequence shown here is derived from an EMBL/GenBank/DDBJ whole genome shotgun (WGS) entry which is preliminary data.</text>
</comment>
<evidence type="ECO:0000313" key="7">
    <source>
        <dbReference type="Proteomes" id="UP000321528"/>
    </source>
</evidence>
<name>A0A418N863_9FLAO</name>
<feature type="transmembrane region" description="Helical" evidence="1">
    <location>
        <begin position="13"/>
        <end position="31"/>
    </location>
</feature>
<dbReference type="InterPro" id="IPR011429">
    <property type="entry name" value="Cyt_c_Planctomycete-type"/>
</dbReference>
<evidence type="ECO:0000259" key="3">
    <source>
        <dbReference type="Pfam" id="PF09990"/>
    </source>
</evidence>
<dbReference type="Proteomes" id="UP000284189">
    <property type="component" value="Unassembled WGS sequence"/>
</dbReference>
<sequence>MDITGFIGRLHPLLVHLPIGFLTLALLVEWFMGKNQGKSQVKVIMFVLVLGALSSIVAALCGWFLANSGGYENNTLAWHRWLGTSICLLAIVAPFAKHYKQKKSYRFILVAIGALLFAVGHFGGSLTHGSDYLLQPLRGDKGDGYSNVPEAKNPDSLIVFQHLIRPILEQKCYDCHNTEKDMGGLNMMTYEKLIAGGEHGVVIEKDPWSSELIKRVTLPSKSKYFMPPKGAPLDYNEISILKWWIEQGFDSIKSVMQMKPDKNIAHILATVYKVDTSPKTFFERTKVDPMDESVLDSLTGMGWQIKRIAQDNHFVEVSHRFDTPLSKGSLSVLGKIKDNITWLDLSGIKLTDSDMDGISKFKNVTKLHLNDNAITGQGLRALSELKNLESLNLNNNPLSVEDQDWIKPLTSLKRIYLWKTDIKPEYIEQIHKTSPELQIIL</sequence>
<organism evidence="4 6">
    <name type="scientific">Flagellimonas aequoris</name>
    <dbReference type="NCBI Taxonomy" id="2306997"/>
    <lineage>
        <taxon>Bacteria</taxon>
        <taxon>Pseudomonadati</taxon>
        <taxon>Bacteroidota</taxon>
        <taxon>Flavobacteriia</taxon>
        <taxon>Flavobacteriales</taxon>
        <taxon>Flavobacteriaceae</taxon>
        <taxon>Flagellimonas</taxon>
    </lineage>
</organism>
<evidence type="ECO:0000259" key="2">
    <source>
        <dbReference type="Pfam" id="PF07635"/>
    </source>
</evidence>
<feature type="domain" description="Cytochrome C Planctomycete-type" evidence="2">
    <location>
        <begin position="172"/>
        <end position="230"/>
    </location>
</feature>
<evidence type="ECO:0000313" key="6">
    <source>
        <dbReference type="Proteomes" id="UP000284189"/>
    </source>
</evidence>
<proteinExistence type="predicted"/>
<dbReference type="Pfam" id="PF09990">
    <property type="entry name" value="DUF2231"/>
    <property type="match status" value="1"/>
</dbReference>
<evidence type="ECO:0000256" key="1">
    <source>
        <dbReference type="SAM" id="Phobius"/>
    </source>
</evidence>
<reference evidence="5 7" key="2">
    <citation type="submission" date="2019-07" db="EMBL/GenBank/DDBJ databases">
        <title>Draft genome of two Muricauda strains isolated from deep sea.</title>
        <authorList>
            <person name="Sun C."/>
        </authorList>
    </citation>
    <scope>NUCLEOTIDE SEQUENCE [LARGE SCALE GENOMIC DNA]</scope>
    <source>
        <strain evidence="5 7">NH166</strain>
    </source>
</reference>
<evidence type="ECO:0000313" key="4">
    <source>
        <dbReference type="EMBL" id="RIV71543.1"/>
    </source>
</evidence>
<protein>
    <submittedName>
        <fullName evidence="4">Uncharacterized protein</fullName>
    </submittedName>
</protein>